<dbReference type="InterPro" id="IPR043502">
    <property type="entry name" value="DNA/RNA_pol_sf"/>
</dbReference>
<dbReference type="STRING" id="33114.A0A2G2WAK7"/>
<dbReference type="SUPFAM" id="SSF56672">
    <property type="entry name" value="DNA/RNA polymerases"/>
    <property type="match status" value="1"/>
</dbReference>
<protein>
    <submittedName>
        <fullName evidence="1">Uncharacterized protein</fullName>
    </submittedName>
</protein>
<organism evidence="1 2">
    <name type="scientific">Capsicum baccatum</name>
    <name type="common">Peruvian pepper</name>
    <dbReference type="NCBI Taxonomy" id="33114"/>
    <lineage>
        <taxon>Eukaryota</taxon>
        <taxon>Viridiplantae</taxon>
        <taxon>Streptophyta</taxon>
        <taxon>Embryophyta</taxon>
        <taxon>Tracheophyta</taxon>
        <taxon>Spermatophyta</taxon>
        <taxon>Magnoliopsida</taxon>
        <taxon>eudicotyledons</taxon>
        <taxon>Gunneridae</taxon>
        <taxon>Pentapetalae</taxon>
        <taxon>asterids</taxon>
        <taxon>lamiids</taxon>
        <taxon>Solanales</taxon>
        <taxon>Solanaceae</taxon>
        <taxon>Solanoideae</taxon>
        <taxon>Capsiceae</taxon>
        <taxon>Capsicum</taxon>
    </lineage>
</organism>
<sequence length="217" mass="25017">MKSDVVKITVYDCNHKKRKISLRVPTNSSDRRKTEVSNFINFIHHKDAYIAMLGVEKMLRAGGPIYTVHDNFLTTPHYSRELPSLYGRDLLELGQPLVIINDMTHANLIRGAKGSSPVDLRHFGFSERVIPIGEMKNYLENNIPDGISQKMEATWRKRMEAILVSYECYASSISGVSKNYDGYYVQWKEFRCKHNRVINSKLLRINFIDQALIYASL</sequence>
<reference evidence="2" key="2">
    <citation type="journal article" date="2017" name="J. Anim. Genet.">
        <title>Multiple reference genome sequences of hot pepper reveal the massive evolution of plant disease resistance genes by retroduplication.</title>
        <authorList>
            <person name="Kim S."/>
            <person name="Park J."/>
            <person name="Yeom S.-I."/>
            <person name="Kim Y.-M."/>
            <person name="Seo E."/>
            <person name="Kim K.-T."/>
            <person name="Kim M.-S."/>
            <person name="Lee J.M."/>
            <person name="Cheong K."/>
            <person name="Shin H.-S."/>
            <person name="Kim S.-B."/>
            <person name="Han K."/>
            <person name="Lee J."/>
            <person name="Park M."/>
            <person name="Lee H.-A."/>
            <person name="Lee H.-Y."/>
            <person name="Lee Y."/>
            <person name="Oh S."/>
            <person name="Lee J.H."/>
            <person name="Choi E."/>
            <person name="Choi E."/>
            <person name="Lee S.E."/>
            <person name="Jeon J."/>
            <person name="Kim H."/>
            <person name="Choi G."/>
            <person name="Song H."/>
            <person name="Lee J."/>
            <person name="Lee S.-C."/>
            <person name="Kwon J.-K."/>
            <person name="Lee H.-Y."/>
            <person name="Koo N."/>
            <person name="Hong Y."/>
            <person name="Kim R.W."/>
            <person name="Kang W.-H."/>
            <person name="Huh J.H."/>
            <person name="Kang B.-C."/>
            <person name="Yang T.-J."/>
            <person name="Lee Y.-H."/>
            <person name="Bennetzen J.L."/>
            <person name="Choi D."/>
        </authorList>
    </citation>
    <scope>NUCLEOTIDE SEQUENCE [LARGE SCALE GENOMIC DNA]</scope>
    <source>
        <strain evidence="2">cv. PBC81</strain>
    </source>
</reference>
<dbReference type="EMBL" id="MLFT02000007">
    <property type="protein sequence ID" value="PHT42288.1"/>
    <property type="molecule type" value="Genomic_DNA"/>
</dbReference>
<comment type="caution">
    <text evidence="1">The sequence shown here is derived from an EMBL/GenBank/DDBJ whole genome shotgun (WGS) entry which is preliminary data.</text>
</comment>
<evidence type="ECO:0000313" key="1">
    <source>
        <dbReference type="EMBL" id="PHT42288.1"/>
    </source>
</evidence>
<reference evidence="1 2" key="1">
    <citation type="journal article" date="2017" name="Genome Biol.">
        <title>New reference genome sequences of hot pepper reveal the massive evolution of plant disease-resistance genes by retroduplication.</title>
        <authorList>
            <person name="Kim S."/>
            <person name="Park J."/>
            <person name="Yeom S.I."/>
            <person name="Kim Y.M."/>
            <person name="Seo E."/>
            <person name="Kim K.T."/>
            <person name="Kim M.S."/>
            <person name="Lee J.M."/>
            <person name="Cheong K."/>
            <person name="Shin H.S."/>
            <person name="Kim S.B."/>
            <person name="Han K."/>
            <person name="Lee J."/>
            <person name="Park M."/>
            <person name="Lee H.A."/>
            <person name="Lee H.Y."/>
            <person name="Lee Y."/>
            <person name="Oh S."/>
            <person name="Lee J.H."/>
            <person name="Choi E."/>
            <person name="Choi E."/>
            <person name="Lee S.E."/>
            <person name="Jeon J."/>
            <person name="Kim H."/>
            <person name="Choi G."/>
            <person name="Song H."/>
            <person name="Lee J."/>
            <person name="Lee S.C."/>
            <person name="Kwon J.K."/>
            <person name="Lee H.Y."/>
            <person name="Koo N."/>
            <person name="Hong Y."/>
            <person name="Kim R.W."/>
            <person name="Kang W.H."/>
            <person name="Huh J.H."/>
            <person name="Kang B.C."/>
            <person name="Yang T.J."/>
            <person name="Lee Y.H."/>
            <person name="Bennetzen J.L."/>
            <person name="Choi D."/>
        </authorList>
    </citation>
    <scope>NUCLEOTIDE SEQUENCE [LARGE SCALE GENOMIC DNA]</scope>
    <source>
        <strain evidence="2">cv. PBC81</strain>
    </source>
</reference>
<keyword evidence="2" id="KW-1185">Reference proteome</keyword>
<proteinExistence type="predicted"/>
<evidence type="ECO:0000313" key="2">
    <source>
        <dbReference type="Proteomes" id="UP000224567"/>
    </source>
</evidence>
<name>A0A2G2WAK7_CAPBA</name>
<accession>A0A2G2WAK7</accession>
<dbReference type="AlphaFoldDB" id="A0A2G2WAK7"/>
<dbReference type="Proteomes" id="UP000224567">
    <property type="component" value="Unassembled WGS sequence"/>
</dbReference>
<gene>
    <name evidence="1" type="ORF">CQW23_16313</name>
</gene>